<dbReference type="RefSeq" id="XP_009263600.1">
    <property type="nucleotide sequence ID" value="XM_009265325.1"/>
</dbReference>
<dbReference type="Proteomes" id="UP000007978">
    <property type="component" value="Chromosome 1"/>
</dbReference>
<dbReference type="HOGENOM" id="CLU_3014262_0_0_1"/>
<name>K3V3L7_FUSPC</name>
<dbReference type="AlphaFoldDB" id="K3V3L7"/>
<proteinExistence type="predicted"/>
<dbReference type="GeneID" id="20370825"/>
<reference evidence="1 2" key="1">
    <citation type="journal article" date="2012" name="PLoS Pathog.">
        <title>Comparative pathogenomics reveals horizontally acquired novel virulence genes in fungi infecting cereal hosts.</title>
        <authorList>
            <person name="Gardiner D.M."/>
            <person name="McDonald M.C."/>
            <person name="Covarelli L."/>
            <person name="Solomon P.S."/>
            <person name="Rusu A.G."/>
            <person name="Marshall M."/>
            <person name="Kazan K."/>
            <person name="Chakraborty S."/>
            <person name="McDonald B.A."/>
            <person name="Manners J.M."/>
        </authorList>
    </citation>
    <scope>NUCLEOTIDE SEQUENCE [LARGE SCALE GENOMIC DNA]</scope>
    <source>
        <strain evidence="1 2">CS3096</strain>
    </source>
</reference>
<evidence type="ECO:0000313" key="2">
    <source>
        <dbReference type="Proteomes" id="UP000007978"/>
    </source>
</evidence>
<dbReference type="KEGG" id="fpu:FPSE_12208"/>
<comment type="caution">
    <text evidence="1">The sequence shown here is derived from an EMBL/GenBank/DDBJ whole genome shotgun (WGS) entry which is preliminary data.</text>
</comment>
<accession>K3V3L7</accession>
<protein>
    <submittedName>
        <fullName evidence="1">Uncharacterized protein</fullName>
    </submittedName>
</protein>
<organism evidence="1 2">
    <name type="scientific">Fusarium pseudograminearum (strain CS3096)</name>
    <name type="common">Wheat and barley crown-rot fungus</name>
    <dbReference type="NCBI Taxonomy" id="1028729"/>
    <lineage>
        <taxon>Eukaryota</taxon>
        <taxon>Fungi</taxon>
        <taxon>Dikarya</taxon>
        <taxon>Ascomycota</taxon>
        <taxon>Pezizomycotina</taxon>
        <taxon>Sordariomycetes</taxon>
        <taxon>Hypocreomycetidae</taxon>
        <taxon>Hypocreales</taxon>
        <taxon>Nectriaceae</taxon>
        <taxon>Fusarium</taxon>
    </lineage>
</organism>
<sequence length="56" mass="6094">MSLSASCIAAHPPEGASDFSLVLLDVSGIAIGMTRYYDSFLPGKLIDIYSVMQRER</sequence>
<keyword evidence="2" id="KW-1185">Reference proteome</keyword>
<evidence type="ECO:0000313" key="1">
    <source>
        <dbReference type="EMBL" id="EKJ67627.1"/>
    </source>
</evidence>
<gene>
    <name evidence="1" type="ORF">FPSE_12208</name>
</gene>
<dbReference type="EMBL" id="AFNW01000624">
    <property type="protein sequence ID" value="EKJ67627.1"/>
    <property type="molecule type" value="Genomic_DNA"/>
</dbReference>